<protein>
    <submittedName>
        <fullName evidence="5">DNA polymerase-3 subunit epsilon</fullName>
    </submittedName>
</protein>
<dbReference type="Gene3D" id="3.30.420.10">
    <property type="entry name" value="Ribonuclease H-like superfamily/Ribonuclease H"/>
    <property type="match status" value="1"/>
</dbReference>
<dbReference type="AlphaFoldDB" id="A0AAJ5BI31"/>
<name>A0AAJ5BI31_9GAMM</name>
<dbReference type="InterPro" id="IPR036397">
    <property type="entry name" value="RNaseH_sf"/>
</dbReference>
<keyword evidence="2" id="KW-0378">Hydrolase</keyword>
<dbReference type="GO" id="GO:0006259">
    <property type="term" value="P:DNA metabolic process"/>
    <property type="evidence" value="ECO:0007669"/>
    <property type="project" value="UniProtKB-ARBA"/>
</dbReference>
<evidence type="ECO:0000313" key="5">
    <source>
        <dbReference type="EMBL" id="SFD18125.1"/>
    </source>
</evidence>
<dbReference type="GO" id="GO:0005829">
    <property type="term" value="C:cytosol"/>
    <property type="evidence" value="ECO:0007669"/>
    <property type="project" value="TreeGrafter"/>
</dbReference>
<keyword evidence="1" id="KW-0540">Nuclease</keyword>
<sequence>MFHRLFDPLKALEKKRLKLRPLPSWPAEVQEYLSCPLPQADMPLDQQDLLVIDFETSGLDPLKDKILSIGTVTIHQQRILLRSASHQYLAQPHSVRQKTACINHIVPEKLIHGVQTQSALLNLLQQAQGKIVVAHCAVIEQRFIQQLLLANHLPVLPIVWLDTFMLEKSLMANRQSPQEYNLQQVRQRYGLPDYPAHDALSDAIATAELLLCQIKTIFAGDIPELLPLYQRSRRGQS</sequence>
<dbReference type="InterPro" id="IPR012337">
    <property type="entry name" value="RNaseH-like_sf"/>
</dbReference>
<feature type="domain" description="Exonuclease" evidence="4">
    <location>
        <begin position="48"/>
        <end position="219"/>
    </location>
</feature>
<dbReference type="Proteomes" id="UP000226420">
    <property type="component" value="Unassembled WGS sequence"/>
</dbReference>
<dbReference type="PANTHER" id="PTHR30231">
    <property type="entry name" value="DNA POLYMERASE III SUBUNIT EPSILON"/>
    <property type="match status" value="1"/>
</dbReference>
<dbReference type="EMBL" id="FOLW01000009">
    <property type="protein sequence ID" value="SFD18125.1"/>
    <property type="molecule type" value="Genomic_DNA"/>
</dbReference>
<dbReference type="SUPFAM" id="SSF53098">
    <property type="entry name" value="Ribonuclease H-like"/>
    <property type="match status" value="1"/>
</dbReference>
<dbReference type="InterPro" id="IPR013520">
    <property type="entry name" value="Ribonucl_H"/>
</dbReference>
<dbReference type="PANTHER" id="PTHR30231:SF4">
    <property type="entry name" value="PROTEIN NEN2"/>
    <property type="match status" value="1"/>
</dbReference>
<dbReference type="RefSeq" id="WP_074823892.1">
    <property type="nucleotide sequence ID" value="NZ_FOLW01000009.1"/>
</dbReference>
<evidence type="ECO:0000259" key="4">
    <source>
        <dbReference type="SMART" id="SM00479"/>
    </source>
</evidence>
<gene>
    <name evidence="5" type="ORF">SAMN02745723_10991</name>
</gene>
<proteinExistence type="predicted"/>
<organism evidence="5 6">
    <name type="scientific">Pragia fontium DSM 5563 = ATCC 49100</name>
    <dbReference type="NCBI Taxonomy" id="1122977"/>
    <lineage>
        <taxon>Bacteria</taxon>
        <taxon>Pseudomonadati</taxon>
        <taxon>Pseudomonadota</taxon>
        <taxon>Gammaproteobacteria</taxon>
        <taxon>Enterobacterales</taxon>
        <taxon>Budviciaceae</taxon>
        <taxon>Pragia</taxon>
    </lineage>
</organism>
<comment type="caution">
    <text evidence="5">The sequence shown here is derived from an EMBL/GenBank/DDBJ whole genome shotgun (WGS) entry which is preliminary data.</text>
</comment>
<dbReference type="CDD" id="cd06127">
    <property type="entry name" value="DEDDh"/>
    <property type="match status" value="1"/>
</dbReference>
<evidence type="ECO:0000256" key="2">
    <source>
        <dbReference type="ARBA" id="ARBA00022801"/>
    </source>
</evidence>
<evidence type="ECO:0000256" key="1">
    <source>
        <dbReference type="ARBA" id="ARBA00022722"/>
    </source>
</evidence>
<dbReference type="SMART" id="SM00479">
    <property type="entry name" value="EXOIII"/>
    <property type="match status" value="1"/>
</dbReference>
<dbReference type="Pfam" id="PF00929">
    <property type="entry name" value="RNase_T"/>
    <property type="match status" value="1"/>
</dbReference>
<accession>A0AAJ5BI31</accession>
<evidence type="ECO:0000256" key="3">
    <source>
        <dbReference type="ARBA" id="ARBA00022839"/>
    </source>
</evidence>
<keyword evidence="3" id="KW-0269">Exonuclease</keyword>
<evidence type="ECO:0000313" key="6">
    <source>
        <dbReference type="Proteomes" id="UP000226420"/>
    </source>
</evidence>
<dbReference type="GO" id="GO:0008408">
    <property type="term" value="F:3'-5' exonuclease activity"/>
    <property type="evidence" value="ECO:0007669"/>
    <property type="project" value="TreeGrafter"/>
</dbReference>
<reference evidence="5 6" key="1">
    <citation type="submission" date="2016-10" db="EMBL/GenBank/DDBJ databases">
        <authorList>
            <person name="Varghese N."/>
            <person name="Submissions S."/>
        </authorList>
    </citation>
    <scope>NUCLEOTIDE SEQUENCE [LARGE SCALE GENOMIC DNA]</scope>
    <source>
        <strain evidence="5 6">DSM 5563</strain>
    </source>
</reference>
<dbReference type="GO" id="GO:0003676">
    <property type="term" value="F:nucleic acid binding"/>
    <property type="evidence" value="ECO:0007669"/>
    <property type="project" value="InterPro"/>
</dbReference>